<dbReference type="InterPro" id="IPR011333">
    <property type="entry name" value="SKP1/BTB/POZ_sf"/>
</dbReference>
<organism evidence="14 15">
    <name type="scientific">Loxostege sticticalis</name>
    <name type="common">Beet webworm moth</name>
    <dbReference type="NCBI Taxonomy" id="481309"/>
    <lineage>
        <taxon>Eukaryota</taxon>
        <taxon>Metazoa</taxon>
        <taxon>Ecdysozoa</taxon>
        <taxon>Arthropoda</taxon>
        <taxon>Hexapoda</taxon>
        <taxon>Insecta</taxon>
        <taxon>Pterygota</taxon>
        <taxon>Neoptera</taxon>
        <taxon>Endopterygota</taxon>
        <taxon>Lepidoptera</taxon>
        <taxon>Glossata</taxon>
        <taxon>Ditrysia</taxon>
        <taxon>Pyraloidea</taxon>
        <taxon>Crambidae</taxon>
        <taxon>Pyraustinae</taxon>
        <taxon>Loxostege</taxon>
    </lineage>
</organism>
<dbReference type="SMART" id="SM00225">
    <property type="entry name" value="BTB"/>
    <property type="match status" value="1"/>
</dbReference>
<dbReference type="InterPro" id="IPR007588">
    <property type="entry name" value="Znf_FLYWCH"/>
</dbReference>
<dbReference type="GO" id="GO:0035167">
    <property type="term" value="P:larval lymph gland hemopoiesis"/>
    <property type="evidence" value="ECO:0007669"/>
    <property type="project" value="UniProtKB-ARBA"/>
</dbReference>
<keyword evidence="3" id="KW-0479">Metal-binding</keyword>
<feature type="region of interest" description="Disordered" evidence="12">
    <location>
        <begin position="317"/>
        <end position="339"/>
    </location>
</feature>
<dbReference type="CDD" id="cd18315">
    <property type="entry name" value="BTB_POZ_BAB-like"/>
    <property type="match status" value="1"/>
</dbReference>
<dbReference type="Pfam" id="PF04500">
    <property type="entry name" value="FLYWCH"/>
    <property type="match status" value="1"/>
</dbReference>
<keyword evidence="4" id="KW-0863">Zinc-finger</keyword>
<evidence type="ECO:0000256" key="12">
    <source>
        <dbReference type="SAM" id="MobiDB-lite"/>
    </source>
</evidence>
<evidence type="ECO:0000259" key="13">
    <source>
        <dbReference type="PROSITE" id="PS50097"/>
    </source>
</evidence>
<dbReference type="EMBL" id="JBEDNZ010000012">
    <property type="protein sequence ID" value="KAL0831027.1"/>
    <property type="molecule type" value="Genomic_DNA"/>
</dbReference>
<keyword evidence="2" id="KW-0217">Developmental protein</keyword>
<dbReference type="GO" id="GO:0045467">
    <property type="term" value="P:R7 cell development"/>
    <property type="evidence" value="ECO:0007669"/>
    <property type="project" value="UniProtKB-ARBA"/>
</dbReference>
<comment type="function">
    <text evidence="11">Putative transcription factor required for axon growth and guidance in the central and peripheral nervous systems. Repels CNS axons away from the midline by promoting the expression of the midline repellent sli and its receptor robo.</text>
</comment>
<evidence type="ECO:0000256" key="4">
    <source>
        <dbReference type="ARBA" id="ARBA00022771"/>
    </source>
</evidence>
<dbReference type="GO" id="GO:0008406">
    <property type="term" value="P:gonad development"/>
    <property type="evidence" value="ECO:0007669"/>
    <property type="project" value="UniProtKB-ARBA"/>
</dbReference>
<evidence type="ECO:0000256" key="8">
    <source>
        <dbReference type="ARBA" id="ARBA00023015"/>
    </source>
</evidence>
<name>A0ABD0SZ41_LOXSC</name>
<dbReference type="PANTHER" id="PTHR23110:SF111">
    <property type="entry name" value="LONGITUDINALS LACKING PROTEIN, ISOFORMS F_I_K_T"/>
    <property type="match status" value="1"/>
</dbReference>
<dbReference type="PANTHER" id="PTHR23110">
    <property type="entry name" value="BTB DOMAIN TRANSCRIPTION FACTOR"/>
    <property type="match status" value="1"/>
</dbReference>
<reference evidence="14 15" key="1">
    <citation type="submission" date="2024-06" db="EMBL/GenBank/DDBJ databases">
        <title>A chromosome-level genome assembly of beet webworm, Loxostege sticticalis.</title>
        <authorList>
            <person name="Zhang Y."/>
        </authorList>
    </citation>
    <scope>NUCLEOTIDE SEQUENCE [LARGE SCALE GENOMIC DNA]</scope>
    <source>
        <strain evidence="14">AQ028</strain>
        <tissue evidence="14">Male pupae</tissue>
    </source>
</reference>
<proteinExistence type="predicted"/>
<evidence type="ECO:0000313" key="15">
    <source>
        <dbReference type="Proteomes" id="UP001549921"/>
    </source>
</evidence>
<dbReference type="InterPro" id="IPR000210">
    <property type="entry name" value="BTB/POZ_dom"/>
</dbReference>
<dbReference type="SUPFAM" id="SSF54695">
    <property type="entry name" value="POZ domain"/>
    <property type="match status" value="1"/>
</dbReference>
<dbReference type="PROSITE" id="PS50097">
    <property type="entry name" value="BTB"/>
    <property type="match status" value="1"/>
</dbReference>
<sequence>MAQSQFSLTWDEYRRSICNGLSSLQQNGEFVDMTLAADGHLVKVHQVIVALASPYLKELIGSAQCPHPVIFLNKISYTTLCSILEYIYTGEVLVSMDHLNEFIDAGRELHIRGLEDMKLQQQIPKPQQMYQSLQASSNLGEYDEEVCYFEISNQRSEDDQSQLGELETEILPDTYNPDMRADTGDKDNNSILSSSMMYDDEGIIEEEVDLPDNPKTQSSEISQKNPNVSIMQYTVSNQGSLQMILNRFVYYLKHTNANQTRQWRCVDYVTGIKCPAHVVTKADMVLQRINAHTHPFHDKRILKKVRAGSIFSAIQEAEKEGSIKKRKPNPPTDPNADIE</sequence>
<keyword evidence="9" id="KW-0804">Transcription</keyword>
<evidence type="ECO:0000256" key="7">
    <source>
        <dbReference type="ARBA" id="ARBA00022902"/>
    </source>
</evidence>
<evidence type="ECO:0000256" key="1">
    <source>
        <dbReference type="ARBA" id="ARBA00004123"/>
    </source>
</evidence>
<keyword evidence="5" id="KW-0221">Differentiation</keyword>
<dbReference type="GO" id="GO:0006355">
    <property type="term" value="P:regulation of DNA-templated transcription"/>
    <property type="evidence" value="ECO:0007669"/>
    <property type="project" value="UniProtKB-ARBA"/>
</dbReference>
<evidence type="ECO:0000313" key="14">
    <source>
        <dbReference type="EMBL" id="KAL0831027.1"/>
    </source>
</evidence>
<accession>A0ABD0SZ41</accession>
<dbReference type="InterPro" id="IPR051095">
    <property type="entry name" value="Dros_DevTransReg"/>
</dbReference>
<comment type="subcellular location">
    <subcellularLocation>
        <location evidence="1">Nucleus</location>
    </subcellularLocation>
</comment>
<keyword evidence="10" id="KW-0539">Nucleus</keyword>
<protein>
    <recommendedName>
        <fullName evidence="13">BTB domain-containing protein</fullName>
    </recommendedName>
</protein>
<dbReference type="GO" id="GO:0005634">
    <property type="term" value="C:nucleus"/>
    <property type="evidence" value="ECO:0007669"/>
    <property type="project" value="UniProtKB-SubCell"/>
</dbReference>
<evidence type="ECO:0000256" key="5">
    <source>
        <dbReference type="ARBA" id="ARBA00022782"/>
    </source>
</evidence>
<evidence type="ECO:0000256" key="2">
    <source>
        <dbReference type="ARBA" id="ARBA00022473"/>
    </source>
</evidence>
<dbReference type="GO" id="GO:0007526">
    <property type="term" value="P:larval somatic muscle development"/>
    <property type="evidence" value="ECO:0007669"/>
    <property type="project" value="UniProtKB-ARBA"/>
</dbReference>
<dbReference type="GO" id="GO:0008270">
    <property type="term" value="F:zinc ion binding"/>
    <property type="evidence" value="ECO:0007669"/>
    <property type="project" value="UniProtKB-KW"/>
</dbReference>
<dbReference type="Gene3D" id="2.20.25.240">
    <property type="match status" value="1"/>
</dbReference>
<dbReference type="GO" id="GO:0016199">
    <property type="term" value="P:axon midline choice point recognition"/>
    <property type="evidence" value="ECO:0007669"/>
    <property type="project" value="UniProtKB-ARBA"/>
</dbReference>
<keyword evidence="8" id="KW-0805">Transcription regulation</keyword>
<keyword evidence="6" id="KW-0862">Zinc</keyword>
<evidence type="ECO:0000256" key="11">
    <source>
        <dbReference type="ARBA" id="ARBA00037382"/>
    </source>
</evidence>
<dbReference type="GO" id="GO:0048813">
    <property type="term" value="P:dendrite morphogenesis"/>
    <property type="evidence" value="ECO:0007669"/>
    <property type="project" value="UniProtKB-ARBA"/>
</dbReference>
<dbReference type="Proteomes" id="UP001549921">
    <property type="component" value="Unassembled WGS sequence"/>
</dbReference>
<keyword evidence="7" id="KW-0524">Neurogenesis</keyword>
<dbReference type="GO" id="GO:0045476">
    <property type="term" value="P:nurse cell apoptotic process"/>
    <property type="evidence" value="ECO:0007669"/>
    <property type="project" value="UniProtKB-ARBA"/>
</dbReference>
<evidence type="ECO:0000256" key="6">
    <source>
        <dbReference type="ARBA" id="ARBA00022833"/>
    </source>
</evidence>
<dbReference type="AlphaFoldDB" id="A0ABD0SZ41"/>
<comment type="caution">
    <text evidence="14">The sequence shown here is derived from an EMBL/GenBank/DDBJ whole genome shotgun (WGS) entry which is preliminary data.</text>
</comment>
<evidence type="ECO:0000256" key="10">
    <source>
        <dbReference type="ARBA" id="ARBA00023242"/>
    </source>
</evidence>
<dbReference type="Gene3D" id="3.30.710.10">
    <property type="entry name" value="Potassium Channel Kv1.1, Chain A"/>
    <property type="match status" value="1"/>
</dbReference>
<evidence type="ECO:0000256" key="9">
    <source>
        <dbReference type="ARBA" id="ARBA00023163"/>
    </source>
</evidence>
<feature type="domain" description="BTB" evidence="13">
    <location>
        <begin position="31"/>
        <end position="96"/>
    </location>
</feature>
<evidence type="ECO:0000256" key="3">
    <source>
        <dbReference type="ARBA" id="ARBA00022723"/>
    </source>
</evidence>
<dbReference type="Pfam" id="PF00651">
    <property type="entry name" value="BTB"/>
    <property type="match status" value="1"/>
</dbReference>
<dbReference type="GO" id="GO:0007464">
    <property type="term" value="P:R3/R4 cell fate commitment"/>
    <property type="evidence" value="ECO:0007669"/>
    <property type="project" value="UniProtKB-ARBA"/>
</dbReference>
<gene>
    <name evidence="14" type="ORF">ABMA28_001912</name>
</gene>